<comment type="similarity">
    <text evidence="4">Belongs to the serine/threonine dehydratase family.</text>
</comment>
<evidence type="ECO:0000313" key="14">
    <source>
        <dbReference type="Proteomes" id="UP001209083"/>
    </source>
</evidence>
<evidence type="ECO:0000256" key="1">
    <source>
        <dbReference type="ARBA" id="ARBA00001933"/>
    </source>
</evidence>
<evidence type="ECO:0000256" key="4">
    <source>
        <dbReference type="ARBA" id="ARBA00010869"/>
    </source>
</evidence>
<gene>
    <name evidence="13" type="primary">ilvA</name>
    <name evidence="13" type="ORF">LWF01_11010</name>
</gene>
<dbReference type="SUPFAM" id="SSF55021">
    <property type="entry name" value="ACT-like"/>
    <property type="match status" value="1"/>
</dbReference>
<dbReference type="InterPro" id="IPR001926">
    <property type="entry name" value="TrpB-like_PALP"/>
</dbReference>
<feature type="domain" description="ACT" evidence="12">
    <location>
        <begin position="340"/>
        <end position="421"/>
    </location>
</feature>
<dbReference type="GO" id="GO:0004794">
    <property type="term" value="F:threonine deaminase activity"/>
    <property type="evidence" value="ECO:0007669"/>
    <property type="project" value="UniProtKB-EC"/>
</dbReference>
<name>A0ABY8QNZ2_9MICO</name>
<dbReference type="InterPro" id="IPR000634">
    <property type="entry name" value="Ser/Thr_deHydtase_PyrdxlP-BS"/>
</dbReference>
<evidence type="ECO:0000256" key="8">
    <source>
        <dbReference type="ARBA" id="ARBA00022533"/>
    </source>
</evidence>
<dbReference type="CDD" id="cd01562">
    <property type="entry name" value="Thr-dehyd"/>
    <property type="match status" value="1"/>
</dbReference>
<keyword evidence="8" id="KW-0021">Allosteric enzyme</keyword>
<dbReference type="InterPro" id="IPR002912">
    <property type="entry name" value="ACT_dom"/>
</dbReference>
<dbReference type="RefSeq" id="WP_349637442.1">
    <property type="nucleotide sequence ID" value="NZ_CP090958.1"/>
</dbReference>
<accession>A0ABY8QNZ2</accession>
<comment type="pathway">
    <text evidence="2">Amino-acid biosynthesis; L-isoleucine biosynthesis; 2-oxobutanoate from L-threonine: step 1/1.</text>
</comment>
<organism evidence="13 14">
    <name type="scientific">Saxibacter everestensis</name>
    <dbReference type="NCBI Taxonomy" id="2909229"/>
    <lineage>
        <taxon>Bacteria</taxon>
        <taxon>Bacillati</taxon>
        <taxon>Actinomycetota</taxon>
        <taxon>Actinomycetes</taxon>
        <taxon>Micrococcales</taxon>
        <taxon>Brevibacteriaceae</taxon>
        <taxon>Saxibacter</taxon>
    </lineage>
</organism>
<protein>
    <recommendedName>
        <fullName evidence="7">L-threonine dehydratase catabolic TdcB</fullName>
        <ecNumber evidence="6">4.3.1.19</ecNumber>
    </recommendedName>
</protein>
<dbReference type="Pfam" id="PF00291">
    <property type="entry name" value="PALP"/>
    <property type="match status" value="1"/>
</dbReference>
<reference evidence="13 14" key="1">
    <citation type="submission" date="2023-05" db="EMBL/GenBank/DDBJ databases">
        <title>Lithophilousrod everest ZFBP1038 complete genpme.</title>
        <authorList>
            <person name="Tian M."/>
        </authorList>
    </citation>
    <scope>NUCLEOTIDE SEQUENCE [LARGE SCALE GENOMIC DNA]</scope>
    <source>
        <strain evidence="13 14">ZFBP1038</strain>
    </source>
</reference>
<evidence type="ECO:0000256" key="5">
    <source>
        <dbReference type="ARBA" id="ARBA00011447"/>
    </source>
</evidence>
<sequence length="421" mass="43473">MSQTRDLTAGDVEHAALNLRGVAAVTPLESSRALTSDVLGQVSLKCENLQRSGSFKIRGAYHRISKLSAAERAQGVVAASAGNHAQGVALASQLMGIEATIFMPSGAALPKVAATQGYGAKVVLSGRSVDDSLAAAIEYAGTHGGVFIHPFDHEDIIAGQGTVGLEIFEQAPDADTIVVGVGGGGLLAGIALVAKARAAAQGREIRVVGVQAKHAAAYPASLAAGRPMQISGGATMADGIAVGTPGAVPFSIVKELVDDVITVEEESISRAMLLLQERAKLVVEPAGAVSVAALIEQPDRVAGAAPSAHTVAVLSGGNIDPLLLLRVLRHGLSAAGRYMNLQVRVPDQPGNLVKLLDILAKSDANVLEIGHVRTGRSLTLDEVEIDLQLETRGATHRTEVLAKLRRAGYMATVIDADQPNR</sequence>
<dbReference type="InterPro" id="IPR005789">
    <property type="entry name" value="Thr_deHydtase_catblc"/>
</dbReference>
<dbReference type="EMBL" id="CP090958">
    <property type="protein sequence ID" value="WGW10662.1"/>
    <property type="molecule type" value="Genomic_DNA"/>
</dbReference>
<comment type="cofactor">
    <cofactor evidence="1">
        <name>pyridoxal 5'-phosphate</name>
        <dbReference type="ChEBI" id="CHEBI:597326"/>
    </cofactor>
</comment>
<evidence type="ECO:0000256" key="11">
    <source>
        <dbReference type="ARBA" id="ARBA00023239"/>
    </source>
</evidence>
<keyword evidence="11 13" id="KW-0456">Lyase</keyword>
<evidence type="ECO:0000313" key="13">
    <source>
        <dbReference type="EMBL" id="WGW10662.1"/>
    </source>
</evidence>
<dbReference type="PANTHER" id="PTHR48078:SF6">
    <property type="entry name" value="L-THREONINE DEHYDRATASE CATABOLIC TDCB"/>
    <property type="match status" value="1"/>
</dbReference>
<dbReference type="Proteomes" id="UP001209083">
    <property type="component" value="Chromosome"/>
</dbReference>
<evidence type="ECO:0000256" key="9">
    <source>
        <dbReference type="ARBA" id="ARBA00022624"/>
    </source>
</evidence>
<evidence type="ECO:0000256" key="7">
    <source>
        <dbReference type="ARBA" id="ARBA00022248"/>
    </source>
</evidence>
<evidence type="ECO:0000256" key="6">
    <source>
        <dbReference type="ARBA" id="ARBA00012096"/>
    </source>
</evidence>
<dbReference type="InterPro" id="IPR050147">
    <property type="entry name" value="Ser/Thr_Dehydratase"/>
</dbReference>
<dbReference type="NCBIfam" id="TIGR01127">
    <property type="entry name" value="ilvA_1Cterm"/>
    <property type="match status" value="1"/>
</dbReference>
<comment type="subunit">
    <text evidence="5">In the native structure, TdcB is in a dimeric form, whereas in the TdcB-AMP complex, it exists in a tetrameric form (dimer of dimers).</text>
</comment>
<dbReference type="CDD" id="cd04886">
    <property type="entry name" value="ACT_ThrD-II-like"/>
    <property type="match status" value="1"/>
</dbReference>
<dbReference type="InterPro" id="IPR036052">
    <property type="entry name" value="TrpB-like_PALP_sf"/>
</dbReference>
<proteinExistence type="inferred from homology"/>
<dbReference type="Gene3D" id="3.40.50.1100">
    <property type="match status" value="2"/>
</dbReference>
<dbReference type="InterPro" id="IPR045865">
    <property type="entry name" value="ACT-like_dom_sf"/>
</dbReference>
<keyword evidence="9" id="KW-0412">Isoleucine biosynthesis</keyword>
<evidence type="ECO:0000256" key="3">
    <source>
        <dbReference type="ARBA" id="ARBA00004958"/>
    </source>
</evidence>
<keyword evidence="9" id="KW-0028">Amino-acid biosynthesis</keyword>
<comment type="pathway">
    <text evidence="3">Amino-acid degradation; L-threonine degradation via propanoate pathway; propanoate from L-threonine: step 1/4.</text>
</comment>
<dbReference type="PROSITE" id="PS51671">
    <property type="entry name" value="ACT"/>
    <property type="match status" value="1"/>
</dbReference>
<dbReference type="PANTHER" id="PTHR48078">
    <property type="entry name" value="THREONINE DEHYDRATASE, MITOCHONDRIAL-RELATED"/>
    <property type="match status" value="1"/>
</dbReference>
<keyword evidence="10" id="KW-0663">Pyridoxal phosphate</keyword>
<evidence type="ECO:0000256" key="10">
    <source>
        <dbReference type="ARBA" id="ARBA00022898"/>
    </source>
</evidence>
<dbReference type="SUPFAM" id="SSF53686">
    <property type="entry name" value="Tryptophan synthase beta subunit-like PLP-dependent enzymes"/>
    <property type="match status" value="1"/>
</dbReference>
<keyword evidence="14" id="KW-1185">Reference proteome</keyword>
<dbReference type="PROSITE" id="PS00165">
    <property type="entry name" value="DEHYDRATASE_SER_THR"/>
    <property type="match status" value="1"/>
</dbReference>
<dbReference type="EC" id="4.3.1.19" evidence="6"/>
<evidence type="ECO:0000256" key="2">
    <source>
        <dbReference type="ARBA" id="ARBA00004810"/>
    </source>
</evidence>
<dbReference type="InterPro" id="IPR044561">
    <property type="entry name" value="ACT_ThrD-II-like"/>
</dbReference>
<evidence type="ECO:0000259" key="12">
    <source>
        <dbReference type="PROSITE" id="PS51671"/>
    </source>
</evidence>
<keyword evidence="9" id="KW-0100">Branched-chain amino acid biosynthesis</keyword>